<organism evidence="2 3">
    <name type="scientific">Bosea vestrisii</name>
    <dbReference type="NCBI Taxonomy" id="151416"/>
    <lineage>
        <taxon>Bacteria</taxon>
        <taxon>Pseudomonadati</taxon>
        <taxon>Pseudomonadota</taxon>
        <taxon>Alphaproteobacteria</taxon>
        <taxon>Hyphomicrobiales</taxon>
        <taxon>Boseaceae</taxon>
        <taxon>Bosea</taxon>
    </lineage>
</organism>
<gene>
    <name evidence="2" type="ORF">ACFPPC_19760</name>
</gene>
<evidence type="ECO:0008006" key="4">
    <source>
        <dbReference type="Google" id="ProtNLM"/>
    </source>
</evidence>
<feature type="chain" id="PRO_5047028860" description="AsmA protein" evidence="1">
    <location>
        <begin position="32"/>
        <end position="634"/>
    </location>
</feature>
<accession>A0ABW0HCD6</accession>
<dbReference type="Proteomes" id="UP001596104">
    <property type="component" value="Unassembled WGS sequence"/>
</dbReference>
<evidence type="ECO:0000313" key="2">
    <source>
        <dbReference type="EMBL" id="MFC5394878.1"/>
    </source>
</evidence>
<keyword evidence="1" id="KW-0732">Signal</keyword>
<proteinExistence type="predicted"/>
<dbReference type="RefSeq" id="WP_377010468.1">
    <property type="nucleotide sequence ID" value="NZ_JBHSLV010000033.1"/>
</dbReference>
<evidence type="ECO:0000313" key="3">
    <source>
        <dbReference type="Proteomes" id="UP001596104"/>
    </source>
</evidence>
<name>A0ABW0HCD6_9HYPH</name>
<reference evidence="3" key="1">
    <citation type="journal article" date="2019" name="Int. J. Syst. Evol. Microbiol.">
        <title>The Global Catalogue of Microorganisms (GCM) 10K type strain sequencing project: providing services to taxonomists for standard genome sequencing and annotation.</title>
        <authorList>
            <consortium name="The Broad Institute Genomics Platform"/>
            <consortium name="The Broad Institute Genome Sequencing Center for Infectious Disease"/>
            <person name="Wu L."/>
            <person name="Ma J."/>
        </authorList>
    </citation>
    <scope>NUCLEOTIDE SEQUENCE [LARGE SCALE GENOMIC DNA]</scope>
    <source>
        <strain evidence="3">CGMCC 1.16326</strain>
    </source>
</reference>
<dbReference type="EMBL" id="JBHSLV010000033">
    <property type="protein sequence ID" value="MFC5394878.1"/>
    <property type="molecule type" value="Genomic_DNA"/>
</dbReference>
<comment type="caution">
    <text evidence="2">The sequence shown here is derived from an EMBL/GenBank/DDBJ whole genome shotgun (WGS) entry which is preliminary data.</text>
</comment>
<sequence length="634" mass="66676">MTILSGRRLASSRPLPAAGLLLLLLANPAAAADFQLDNLKLDFGKFVVSIPTLDVKGTPLDRDSFRALLLSGTSAAPAGGVAGAIAGTSQAVQPGENAIARLGKLTASEISAPTLVMEQTFGPQKQITTYRNIKFSDIREGRIGRGESSDGTIKVEGAATGPMNGEIKRTSFEVLDLMQIARIFGEKAKSDETPPLQPIIGKMELDGYVLDLGEQGKITAGKASMRDFKARVASEPMGELLARIAVLSDESEKASRDLNSKEDPAISEARDRKLMLAMAEVFEAVDYGSGEIRDIVMALKTPPKPGAKAEAVDMRFSRIAFGEDAPEKSGVAIEGLQFEGSGAKGVIGLIGYSGFSLEGVIREVKAVANSTVDIKTLDFRRFIPKLGTVKMSGVQMSVPQDGKRGRPAGPPIQVGLGSFELKAGEQLNGIPTDMTLSLDKITFPIVESADNPAAKDLLAMGYRNIDLSAKLALAWQEASKEFAIRTLSLGGAGMARLDATGTLGNIGKEVFTGDLALAQVALLGATAKNVELKLQNLGLAEKLVENEAKKSKRKVEDVRREYGMMASLGLAAILGPSDGAKALANAVARFVAKPGTLTVKATAKTPAGLGLADVIALGEPTEIFDKIDVDATAE</sequence>
<protein>
    <recommendedName>
        <fullName evidence="4">AsmA protein</fullName>
    </recommendedName>
</protein>
<feature type="signal peptide" evidence="1">
    <location>
        <begin position="1"/>
        <end position="31"/>
    </location>
</feature>
<evidence type="ECO:0000256" key="1">
    <source>
        <dbReference type="SAM" id="SignalP"/>
    </source>
</evidence>
<keyword evidence="3" id="KW-1185">Reference proteome</keyword>